<evidence type="ECO:0000313" key="2">
    <source>
        <dbReference type="EMBL" id="SEA37172.1"/>
    </source>
</evidence>
<evidence type="ECO:0000259" key="1">
    <source>
        <dbReference type="Pfam" id="PF04230"/>
    </source>
</evidence>
<dbReference type="EMBL" id="FNRL01000006">
    <property type="protein sequence ID" value="SEA37172.1"/>
    <property type="molecule type" value="Genomic_DNA"/>
</dbReference>
<keyword evidence="3" id="KW-1185">Reference proteome</keyword>
<sequence length="359" mass="41411">MKKALIINEGFSNNLGDQAIRESMTNLLQDSGYITNFAYFTNPGIRQLPSYDYLTAVPVPQKELSALQLAKLKFSRWYWIARNYKAMVKILKEGNYDVVVIGGGQLIESSRRSFTSRFAIAIDWWTRLIKEHSKAKIWLIGVGVGTSFNKQEQELFSKALSRVDIAWVRDSFSQSVLKEKFGISAILTPDIAFYNSRNSMEQANTNRKALVGITSYQEVYLRYNAANAKSKQEYYDEWYGIVKQYEDQGLAVELFYTTITDAAETVLFRDYVRERYGKELPVAELSTVTELKNLYMEASEVYAGRMHALILAMKHQCKVKPYLISQKLKSFNEEYIIPDMSMEYSHKIRRTFNELVADS</sequence>
<organism evidence="2 3">
    <name type="scientific">Chitinophaga terrae</name>
    <name type="common">ex Kim and Jung 2007</name>
    <dbReference type="NCBI Taxonomy" id="408074"/>
    <lineage>
        <taxon>Bacteria</taxon>
        <taxon>Pseudomonadati</taxon>
        <taxon>Bacteroidota</taxon>
        <taxon>Chitinophagia</taxon>
        <taxon>Chitinophagales</taxon>
        <taxon>Chitinophagaceae</taxon>
        <taxon>Chitinophaga</taxon>
    </lineage>
</organism>
<dbReference type="RefSeq" id="WP_089760518.1">
    <property type="nucleotide sequence ID" value="NZ_BKAT01000009.1"/>
</dbReference>
<dbReference type="GO" id="GO:0016740">
    <property type="term" value="F:transferase activity"/>
    <property type="evidence" value="ECO:0007669"/>
    <property type="project" value="UniProtKB-KW"/>
</dbReference>
<reference evidence="3" key="1">
    <citation type="submission" date="2016-10" db="EMBL/GenBank/DDBJ databases">
        <authorList>
            <person name="Varghese N."/>
            <person name="Submissions S."/>
        </authorList>
    </citation>
    <scope>NUCLEOTIDE SEQUENCE [LARGE SCALE GENOMIC DNA]</scope>
    <source>
        <strain evidence="3">DSM 23920</strain>
    </source>
</reference>
<evidence type="ECO:0000313" key="3">
    <source>
        <dbReference type="Proteomes" id="UP000199656"/>
    </source>
</evidence>
<name>A0A1H4AN80_9BACT</name>
<dbReference type="InterPro" id="IPR007345">
    <property type="entry name" value="Polysacch_pyruvyl_Trfase"/>
</dbReference>
<dbReference type="PANTHER" id="PTHR36836">
    <property type="entry name" value="COLANIC ACID BIOSYNTHESIS PROTEIN WCAK"/>
    <property type="match status" value="1"/>
</dbReference>
<dbReference type="AlphaFoldDB" id="A0A1H4AN80"/>
<dbReference type="Pfam" id="PF04230">
    <property type="entry name" value="PS_pyruv_trans"/>
    <property type="match status" value="1"/>
</dbReference>
<feature type="domain" description="Polysaccharide pyruvyl transferase" evidence="1">
    <location>
        <begin position="14"/>
        <end position="317"/>
    </location>
</feature>
<dbReference type="PANTHER" id="PTHR36836:SF1">
    <property type="entry name" value="COLANIC ACID BIOSYNTHESIS PROTEIN WCAK"/>
    <property type="match status" value="1"/>
</dbReference>
<keyword evidence="2" id="KW-0808">Transferase</keyword>
<gene>
    <name evidence="2" type="ORF">SAMN05660909_01664</name>
</gene>
<dbReference type="Proteomes" id="UP000199656">
    <property type="component" value="Unassembled WGS sequence"/>
</dbReference>
<dbReference type="STRING" id="408074.SAMN05660909_01664"/>
<protein>
    <submittedName>
        <fullName evidence="2">Polysaccharide pyruvyl transferase family protein WcaK</fullName>
    </submittedName>
</protein>
<accession>A0A1H4AN80</accession>
<proteinExistence type="predicted"/>
<dbReference type="OrthoDB" id="1438705at2"/>